<dbReference type="Proteomes" id="UP001597101">
    <property type="component" value="Unassembled WGS sequence"/>
</dbReference>
<dbReference type="Pfam" id="PF04011">
    <property type="entry name" value="LemA"/>
    <property type="match status" value="1"/>
</dbReference>
<evidence type="ECO:0000256" key="5">
    <source>
        <dbReference type="ARBA" id="ARBA00023136"/>
    </source>
</evidence>
<dbReference type="PANTHER" id="PTHR34478:SF2">
    <property type="entry name" value="MEMBRANE PROTEIN"/>
    <property type="match status" value="1"/>
</dbReference>
<proteinExistence type="inferred from homology"/>
<keyword evidence="3 6" id="KW-0812">Transmembrane</keyword>
<comment type="similarity">
    <text evidence="2">Belongs to the LemA family.</text>
</comment>
<evidence type="ECO:0000256" key="1">
    <source>
        <dbReference type="ARBA" id="ARBA00004167"/>
    </source>
</evidence>
<evidence type="ECO:0000256" key="3">
    <source>
        <dbReference type="ARBA" id="ARBA00022692"/>
    </source>
</evidence>
<dbReference type="SUPFAM" id="SSF140478">
    <property type="entry name" value="LemA-like"/>
    <property type="match status" value="1"/>
</dbReference>
<evidence type="ECO:0000313" key="8">
    <source>
        <dbReference type="Proteomes" id="UP001597101"/>
    </source>
</evidence>
<dbReference type="Gene3D" id="1.20.1440.20">
    <property type="entry name" value="LemA-like domain"/>
    <property type="match status" value="1"/>
</dbReference>
<protein>
    <submittedName>
        <fullName evidence="7">LemA family protein</fullName>
    </submittedName>
</protein>
<sequence>MAHSVTQPSYDQPVKRSLRMAVIVLAGLVLASCGVNNIPTFEEKARAAWSQVQNQYKRRADLIPNLVETVKGFAAQEREVLTAVVEARSKASSVQITPDMLTNPDAMRAFEQNQAALSGALSRLLVTVERYPELKSSQNFLTLQSQLEGTENRISVARRDYIEAVRIYNTELKTIPGRWWRSLMYPENQEMASFTISEEDAKNPEVKFN</sequence>
<evidence type="ECO:0000256" key="4">
    <source>
        <dbReference type="ARBA" id="ARBA00022989"/>
    </source>
</evidence>
<dbReference type="RefSeq" id="WP_377213121.1">
    <property type="nucleotide sequence ID" value="NZ_JBHTJV010000010.1"/>
</dbReference>
<dbReference type="EMBL" id="JBHTJV010000010">
    <property type="protein sequence ID" value="MFD0917263.1"/>
    <property type="molecule type" value="Genomic_DNA"/>
</dbReference>
<accession>A0ABW3FHN0</accession>
<dbReference type="InterPro" id="IPR007156">
    <property type="entry name" value="MamQ_LemA"/>
</dbReference>
<keyword evidence="5 6" id="KW-0472">Membrane</keyword>
<reference evidence="8" key="1">
    <citation type="journal article" date="2019" name="Int. J. Syst. Evol. Microbiol.">
        <title>The Global Catalogue of Microorganisms (GCM) 10K type strain sequencing project: providing services to taxonomists for standard genome sequencing and annotation.</title>
        <authorList>
            <consortium name="The Broad Institute Genomics Platform"/>
            <consortium name="The Broad Institute Genome Sequencing Center for Infectious Disease"/>
            <person name="Wu L."/>
            <person name="Ma J."/>
        </authorList>
    </citation>
    <scope>NUCLEOTIDE SEQUENCE [LARGE SCALE GENOMIC DNA]</scope>
    <source>
        <strain evidence="8">CCUG 60023</strain>
    </source>
</reference>
<name>A0ABW3FHN0_9HYPH</name>
<keyword evidence="8" id="KW-1185">Reference proteome</keyword>
<dbReference type="InterPro" id="IPR023353">
    <property type="entry name" value="LemA-like_dom_sf"/>
</dbReference>
<comment type="caution">
    <text evidence="7">The sequence shown here is derived from an EMBL/GenBank/DDBJ whole genome shotgun (WGS) entry which is preliminary data.</text>
</comment>
<evidence type="ECO:0000256" key="6">
    <source>
        <dbReference type="SAM" id="Phobius"/>
    </source>
</evidence>
<evidence type="ECO:0000313" key="7">
    <source>
        <dbReference type="EMBL" id="MFD0917263.1"/>
    </source>
</evidence>
<organism evidence="7 8">
    <name type="scientific">Pseudahrensia aquimaris</name>
    <dbReference type="NCBI Taxonomy" id="744461"/>
    <lineage>
        <taxon>Bacteria</taxon>
        <taxon>Pseudomonadati</taxon>
        <taxon>Pseudomonadota</taxon>
        <taxon>Alphaproteobacteria</taxon>
        <taxon>Hyphomicrobiales</taxon>
        <taxon>Ahrensiaceae</taxon>
        <taxon>Pseudahrensia</taxon>
    </lineage>
</organism>
<dbReference type="PANTHER" id="PTHR34478">
    <property type="entry name" value="PROTEIN LEMA"/>
    <property type="match status" value="1"/>
</dbReference>
<comment type="subcellular location">
    <subcellularLocation>
        <location evidence="1">Membrane</location>
        <topology evidence="1">Single-pass membrane protein</topology>
    </subcellularLocation>
</comment>
<gene>
    <name evidence="7" type="ORF">ACFQ14_12665</name>
</gene>
<feature type="transmembrane region" description="Helical" evidence="6">
    <location>
        <begin position="20"/>
        <end position="38"/>
    </location>
</feature>
<keyword evidence="4 6" id="KW-1133">Transmembrane helix</keyword>
<evidence type="ECO:0000256" key="2">
    <source>
        <dbReference type="ARBA" id="ARBA00008854"/>
    </source>
</evidence>